<dbReference type="SUPFAM" id="SSF56112">
    <property type="entry name" value="Protein kinase-like (PK-like)"/>
    <property type="match status" value="1"/>
</dbReference>
<dbReference type="OrthoDB" id="2687876at2759"/>
<reference evidence="2 3" key="1">
    <citation type="submission" date="2014-04" db="EMBL/GenBank/DDBJ databases">
        <authorList>
            <consortium name="DOE Joint Genome Institute"/>
            <person name="Kuo A."/>
            <person name="Kohler A."/>
            <person name="Costa M.D."/>
            <person name="Nagy L.G."/>
            <person name="Floudas D."/>
            <person name="Copeland A."/>
            <person name="Barry K.W."/>
            <person name="Cichocki N."/>
            <person name="Veneault-Fourrey C."/>
            <person name="LaButti K."/>
            <person name="Lindquist E.A."/>
            <person name="Lipzen A."/>
            <person name="Lundell T."/>
            <person name="Morin E."/>
            <person name="Murat C."/>
            <person name="Sun H."/>
            <person name="Tunlid A."/>
            <person name="Henrissat B."/>
            <person name="Grigoriev I.V."/>
            <person name="Hibbett D.S."/>
            <person name="Martin F."/>
            <person name="Nordberg H.P."/>
            <person name="Cantor M.N."/>
            <person name="Hua S.X."/>
        </authorList>
    </citation>
    <scope>NUCLEOTIDE SEQUENCE [LARGE SCALE GENOMIC DNA]</scope>
    <source>
        <strain evidence="2 3">Marx 270</strain>
    </source>
</reference>
<gene>
    <name evidence="2" type="ORF">M404DRAFT_1002298</name>
</gene>
<sequence length="669" mass="75576">MPATIPRSYSAEPEAGPSSLGQPHESPQAQPSWDGLPSYNSEPTILPPDFTVPSRFERTSVFFQVLAAVYRPPAPMPTRRRWAPPQEHRDKCKAMVHFAPPLLDEDMSNEDNTSASQATPPDQLLYRPHGRWEWSTGLPIENPKSLLPLRTGLMCAASIDTGFIAGKQINYICRKWNTSREKEWIGFHSELALYTSEQYLKPLQGDVVPTIIGVHIMPEAISVTMELPHDSFWIESSPTMPDVLKERVIAAFEKIHARGVLHGDPELRHMLIGADGRVTIIDFGMSRAITADDSVELEHAEPEEFLLEMRKVKFKLDYRGARKREADKVQAYLNRVRRNEMRRRKWERRKNGDKTGYISPYEPEPEDEVSEPPVHHQDFREDWMKAADDTPHRVVVPGQTEDDVAGAVQNFIDVVGHMAHEIPSDHDTLTSSLTSAFLRSKRRFDEAFELPSTWPFPAKRPRSESPEPHAGQRHGQSIDGDPGNNNSRRLKRVTFGGESHRHIDASTGRVVRCGERVKIVRQCSHPKCFRTRCRRALSRTPSSSSIQGPEVPAGPQHGSHSFTAVSAIPPRSILKRKRVEDLEERQGAGQSDAEPSNTTRDTDDAVVLKKPRTSNPSLSTPHARRAGPRRRRRRPGSAINLVAPDPFAFVLPAWRIFSTFVTSLIPWRR</sequence>
<dbReference type="InParanoid" id="A0A0C3IZN2"/>
<feature type="region of interest" description="Disordered" evidence="1">
    <location>
        <begin position="1"/>
        <end position="45"/>
    </location>
</feature>
<dbReference type="EMBL" id="KN831982">
    <property type="protein sequence ID" value="KIO02283.1"/>
    <property type="molecule type" value="Genomic_DNA"/>
</dbReference>
<dbReference type="InterPro" id="IPR052396">
    <property type="entry name" value="Meiotic_Drive_Suppr_Kinase"/>
</dbReference>
<dbReference type="PANTHER" id="PTHR37171">
    <property type="entry name" value="SERINE/THREONINE-PROTEIN KINASE YRZF-RELATED"/>
    <property type="match status" value="1"/>
</dbReference>
<feature type="region of interest" description="Disordered" evidence="1">
    <location>
        <begin position="533"/>
        <end position="637"/>
    </location>
</feature>
<feature type="region of interest" description="Disordered" evidence="1">
    <location>
        <begin position="452"/>
        <end position="501"/>
    </location>
</feature>
<protein>
    <recommendedName>
        <fullName evidence="4">Protein kinase domain-containing protein</fullName>
    </recommendedName>
</protein>
<dbReference type="InterPro" id="IPR011009">
    <property type="entry name" value="Kinase-like_dom_sf"/>
</dbReference>
<keyword evidence="3" id="KW-1185">Reference proteome</keyword>
<dbReference type="STRING" id="870435.A0A0C3IZN2"/>
<evidence type="ECO:0008006" key="4">
    <source>
        <dbReference type="Google" id="ProtNLM"/>
    </source>
</evidence>
<dbReference type="AlphaFoldDB" id="A0A0C3IZN2"/>
<evidence type="ECO:0000313" key="2">
    <source>
        <dbReference type="EMBL" id="KIO02283.1"/>
    </source>
</evidence>
<organism evidence="2 3">
    <name type="scientific">Pisolithus tinctorius Marx 270</name>
    <dbReference type="NCBI Taxonomy" id="870435"/>
    <lineage>
        <taxon>Eukaryota</taxon>
        <taxon>Fungi</taxon>
        <taxon>Dikarya</taxon>
        <taxon>Basidiomycota</taxon>
        <taxon>Agaricomycotina</taxon>
        <taxon>Agaricomycetes</taxon>
        <taxon>Agaricomycetidae</taxon>
        <taxon>Boletales</taxon>
        <taxon>Sclerodermatineae</taxon>
        <taxon>Pisolithaceae</taxon>
        <taxon>Pisolithus</taxon>
    </lineage>
</organism>
<reference evidence="3" key="2">
    <citation type="submission" date="2015-01" db="EMBL/GenBank/DDBJ databases">
        <title>Evolutionary Origins and Diversification of the Mycorrhizal Mutualists.</title>
        <authorList>
            <consortium name="DOE Joint Genome Institute"/>
            <consortium name="Mycorrhizal Genomics Consortium"/>
            <person name="Kohler A."/>
            <person name="Kuo A."/>
            <person name="Nagy L.G."/>
            <person name="Floudas D."/>
            <person name="Copeland A."/>
            <person name="Barry K.W."/>
            <person name="Cichocki N."/>
            <person name="Veneault-Fourrey C."/>
            <person name="LaButti K."/>
            <person name="Lindquist E.A."/>
            <person name="Lipzen A."/>
            <person name="Lundell T."/>
            <person name="Morin E."/>
            <person name="Murat C."/>
            <person name="Riley R."/>
            <person name="Ohm R."/>
            <person name="Sun H."/>
            <person name="Tunlid A."/>
            <person name="Henrissat B."/>
            <person name="Grigoriev I.V."/>
            <person name="Hibbett D.S."/>
            <person name="Martin F."/>
        </authorList>
    </citation>
    <scope>NUCLEOTIDE SEQUENCE [LARGE SCALE GENOMIC DNA]</scope>
    <source>
        <strain evidence="3">Marx 270</strain>
    </source>
</reference>
<evidence type="ECO:0000313" key="3">
    <source>
        <dbReference type="Proteomes" id="UP000054217"/>
    </source>
</evidence>
<feature type="compositionally biased region" description="Polar residues" evidence="1">
    <location>
        <begin position="19"/>
        <end position="31"/>
    </location>
</feature>
<dbReference type="HOGENOM" id="CLU_027588_0_0_1"/>
<feature type="compositionally biased region" description="Basic residues" evidence="1">
    <location>
        <begin position="622"/>
        <end position="635"/>
    </location>
</feature>
<name>A0A0C3IZN2_PISTI</name>
<proteinExistence type="predicted"/>
<accession>A0A0C3IZN2</accession>
<dbReference type="Gene3D" id="1.10.510.10">
    <property type="entry name" value="Transferase(Phosphotransferase) domain 1"/>
    <property type="match status" value="1"/>
</dbReference>
<dbReference type="PANTHER" id="PTHR37171:SF1">
    <property type="entry name" value="SERINE_THREONINE-PROTEIN KINASE YRZF-RELATED"/>
    <property type="match status" value="1"/>
</dbReference>
<dbReference type="Proteomes" id="UP000054217">
    <property type="component" value="Unassembled WGS sequence"/>
</dbReference>
<feature type="region of interest" description="Disordered" evidence="1">
    <location>
        <begin position="344"/>
        <end position="373"/>
    </location>
</feature>
<evidence type="ECO:0000256" key="1">
    <source>
        <dbReference type="SAM" id="MobiDB-lite"/>
    </source>
</evidence>